<evidence type="ECO:0000256" key="3">
    <source>
        <dbReference type="RuleBase" id="RU004409"/>
    </source>
</evidence>
<keyword evidence="2 3" id="KW-0804">Transcription</keyword>
<dbReference type="Pfam" id="PF04353">
    <property type="entry name" value="Rsd_AlgQ"/>
    <property type="match status" value="1"/>
</dbReference>
<proteinExistence type="inferred from homology"/>
<reference evidence="5" key="1">
    <citation type="submission" date="2016-10" db="EMBL/GenBank/DDBJ databases">
        <authorList>
            <person name="Varghese N."/>
            <person name="Submissions S."/>
        </authorList>
    </citation>
    <scope>NUCLEOTIDE SEQUENCE [LARGE SCALE GENOMIC DNA]</scope>
    <source>
        <strain evidence="5">CGMCC 1.10824</strain>
    </source>
</reference>
<dbReference type="GO" id="GO:0006355">
    <property type="term" value="P:regulation of DNA-templated transcription"/>
    <property type="evidence" value="ECO:0007669"/>
    <property type="project" value="InterPro"/>
</dbReference>
<dbReference type="AlphaFoldDB" id="A0A1G6DUY4"/>
<dbReference type="NCBIfam" id="NF008723">
    <property type="entry name" value="PRK11718.1"/>
    <property type="match status" value="1"/>
</dbReference>
<dbReference type="InterPro" id="IPR007448">
    <property type="entry name" value="Sigma70_reg_Rsd_AlgQ"/>
</dbReference>
<sequence length="157" mass="17838">MLTRNELAKQRWGGAHAAIDAWLQERQNLLVEYFMLAGLAPYGRETQALPAATDITHFTGLLMDYVSAGHFDIYEKIVRNSHEAPDELLQHAKEELLPRIGETTNVALDFHDRYAHITPDTELPTFDDDLSVLGVALSLRMELEDQLVTMLEQHQLL</sequence>
<dbReference type="Gene3D" id="1.20.120.1370">
    <property type="entry name" value="Regulator of RNA polymerase sigma(70) subunit, domain 4"/>
    <property type="match status" value="1"/>
</dbReference>
<evidence type="ECO:0000256" key="1">
    <source>
        <dbReference type="ARBA" id="ARBA00023015"/>
    </source>
</evidence>
<dbReference type="EMBL" id="FMXN01000013">
    <property type="protein sequence ID" value="SDB48973.1"/>
    <property type="molecule type" value="Genomic_DNA"/>
</dbReference>
<dbReference type="STRING" id="1159017.SAMN02927930_01903"/>
<evidence type="ECO:0000256" key="2">
    <source>
        <dbReference type="ARBA" id="ARBA00023163"/>
    </source>
</evidence>
<dbReference type="OrthoDB" id="5567237at2"/>
<evidence type="ECO:0000313" key="5">
    <source>
        <dbReference type="Proteomes" id="UP000199626"/>
    </source>
</evidence>
<dbReference type="Proteomes" id="UP000199626">
    <property type="component" value="Unassembled WGS sequence"/>
</dbReference>
<dbReference type="PIRSF" id="PIRSF016548">
    <property type="entry name" value="Rsd_AlgQ"/>
    <property type="match status" value="1"/>
</dbReference>
<accession>A0A1G6DUY4</accession>
<keyword evidence="1 3" id="KW-0805">Transcription regulation</keyword>
<keyword evidence="5" id="KW-1185">Reference proteome</keyword>
<gene>
    <name evidence="4" type="ORF">SAMN02927930_01903</name>
</gene>
<protein>
    <submittedName>
        <fullName evidence="4">Regulator of sigma D</fullName>
    </submittedName>
</protein>
<organism evidence="4 5">
    <name type="scientific">Pseudidiomarina indica</name>
    <dbReference type="NCBI Taxonomy" id="1159017"/>
    <lineage>
        <taxon>Bacteria</taxon>
        <taxon>Pseudomonadati</taxon>
        <taxon>Pseudomonadota</taxon>
        <taxon>Gammaproteobacteria</taxon>
        <taxon>Alteromonadales</taxon>
        <taxon>Idiomarinaceae</taxon>
        <taxon>Pseudidiomarina</taxon>
    </lineage>
</organism>
<dbReference type="InterPro" id="IPR038309">
    <property type="entry name" value="Rsd/AlgQ_sf"/>
</dbReference>
<dbReference type="RefSeq" id="WP_092593818.1">
    <property type="nucleotide sequence ID" value="NZ_FMXN01000013.1"/>
</dbReference>
<evidence type="ECO:0000313" key="4">
    <source>
        <dbReference type="EMBL" id="SDB48973.1"/>
    </source>
</evidence>
<name>A0A1G6DUY4_9GAMM</name>
<comment type="similarity">
    <text evidence="3">Belongs to the Rsd/AlgQ family.</text>
</comment>